<gene>
    <name evidence="1" type="ORF">COMA1_40193</name>
</gene>
<keyword evidence="2" id="KW-1185">Reference proteome</keyword>
<evidence type="ECO:0000313" key="1">
    <source>
        <dbReference type="EMBL" id="CUS37674.1"/>
    </source>
</evidence>
<dbReference type="AlphaFoldDB" id="A0A0S4LLP5"/>
<organism evidence="1 2">
    <name type="scientific">Candidatus Nitrospira nitrosa</name>
    <dbReference type="NCBI Taxonomy" id="1742972"/>
    <lineage>
        <taxon>Bacteria</taxon>
        <taxon>Pseudomonadati</taxon>
        <taxon>Nitrospirota</taxon>
        <taxon>Nitrospiria</taxon>
        <taxon>Nitrospirales</taxon>
        <taxon>Nitrospiraceae</taxon>
        <taxon>Nitrospira</taxon>
    </lineage>
</organism>
<dbReference type="Proteomes" id="UP000199032">
    <property type="component" value="Unassembled WGS sequence"/>
</dbReference>
<name>A0A0S4LLP5_9BACT</name>
<dbReference type="EMBL" id="CZQA01000010">
    <property type="protein sequence ID" value="CUS37674.1"/>
    <property type="molecule type" value="Genomic_DNA"/>
</dbReference>
<reference evidence="1 2" key="1">
    <citation type="submission" date="2015-10" db="EMBL/GenBank/DDBJ databases">
        <authorList>
            <person name="Gilbert D.G."/>
        </authorList>
    </citation>
    <scope>NUCLEOTIDE SEQUENCE [LARGE SCALE GENOMIC DNA]</scope>
    <source>
        <strain evidence="1">COMA1</strain>
    </source>
</reference>
<protein>
    <submittedName>
        <fullName evidence="1">Uncharacterized protein</fullName>
    </submittedName>
</protein>
<sequence length="63" mass="7174">MCKPNDCAQVEVNPTRRPSYEDSVLEHVLMSRSSIKEIITKVEKRIDACRNENARISSPITTL</sequence>
<evidence type="ECO:0000313" key="2">
    <source>
        <dbReference type="Proteomes" id="UP000199032"/>
    </source>
</evidence>
<dbReference type="STRING" id="1742972.COMA1_40193"/>
<accession>A0A0S4LLP5</accession>
<proteinExistence type="predicted"/>